<dbReference type="EMBL" id="MU251819">
    <property type="protein sequence ID" value="KAG9229071.1"/>
    <property type="molecule type" value="Genomic_DNA"/>
</dbReference>
<keyword evidence="1" id="KW-0812">Transmembrane</keyword>
<keyword evidence="1" id="KW-1133">Transmembrane helix</keyword>
<protein>
    <submittedName>
        <fullName evidence="2">Uncharacterized protein</fullName>
    </submittedName>
</protein>
<name>A0A9P7Y8L5_9HELO</name>
<dbReference type="Proteomes" id="UP000824998">
    <property type="component" value="Unassembled WGS sequence"/>
</dbReference>
<evidence type="ECO:0000313" key="3">
    <source>
        <dbReference type="Proteomes" id="UP000824998"/>
    </source>
</evidence>
<keyword evidence="3" id="KW-1185">Reference proteome</keyword>
<feature type="transmembrane region" description="Helical" evidence="1">
    <location>
        <begin position="141"/>
        <end position="169"/>
    </location>
</feature>
<dbReference type="AlphaFoldDB" id="A0A9P7Y8L5"/>
<organism evidence="2 3">
    <name type="scientific">Amylocarpus encephaloides</name>
    <dbReference type="NCBI Taxonomy" id="45428"/>
    <lineage>
        <taxon>Eukaryota</taxon>
        <taxon>Fungi</taxon>
        <taxon>Dikarya</taxon>
        <taxon>Ascomycota</taxon>
        <taxon>Pezizomycotina</taxon>
        <taxon>Leotiomycetes</taxon>
        <taxon>Helotiales</taxon>
        <taxon>Helotiales incertae sedis</taxon>
        <taxon>Amylocarpus</taxon>
    </lineage>
</organism>
<evidence type="ECO:0000313" key="2">
    <source>
        <dbReference type="EMBL" id="KAG9229071.1"/>
    </source>
</evidence>
<feature type="transmembrane region" description="Helical" evidence="1">
    <location>
        <begin position="76"/>
        <end position="104"/>
    </location>
</feature>
<proteinExistence type="predicted"/>
<feature type="transmembrane region" description="Helical" evidence="1">
    <location>
        <begin position="176"/>
        <end position="192"/>
    </location>
</feature>
<dbReference type="OrthoDB" id="4358338at2759"/>
<comment type="caution">
    <text evidence="2">The sequence shown here is derived from an EMBL/GenBank/DDBJ whole genome shotgun (WGS) entry which is preliminary data.</text>
</comment>
<evidence type="ECO:0000256" key="1">
    <source>
        <dbReference type="SAM" id="Phobius"/>
    </source>
</evidence>
<gene>
    <name evidence="2" type="ORF">BJ875DRAFT_211608</name>
</gene>
<reference evidence="2" key="1">
    <citation type="journal article" date="2021" name="IMA Fungus">
        <title>Genomic characterization of three marine fungi, including Emericellopsis atlantica sp. nov. with signatures of a generalist lifestyle and marine biomass degradation.</title>
        <authorList>
            <person name="Hagestad O.C."/>
            <person name="Hou L."/>
            <person name="Andersen J.H."/>
            <person name="Hansen E.H."/>
            <person name="Altermark B."/>
            <person name="Li C."/>
            <person name="Kuhnert E."/>
            <person name="Cox R.J."/>
            <person name="Crous P.W."/>
            <person name="Spatafora J.W."/>
            <person name="Lail K."/>
            <person name="Amirebrahimi M."/>
            <person name="Lipzen A."/>
            <person name="Pangilinan J."/>
            <person name="Andreopoulos W."/>
            <person name="Hayes R.D."/>
            <person name="Ng V."/>
            <person name="Grigoriev I.V."/>
            <person name="Jackson S.A."/>
            <person name="Sutton T.D.S."/>
            <person name="Dobson A.D.W."/>
            <person name="Rama T."/>
        </authorList>
    </citation>
    <scope>NUCLEOTIDE SEQUENCE</scope>
    <source>
        <strain evidence="2">TRa018bII</strain>
    </source>
</reference>
<feature type="transmembrane region" description="Helical" evidence="1">
    <location>
        <begin position="212"/>
        <end position="229"/>
    </location>
</feature>
<sequence length="257" mass="28254">MLAINQTITPSRLLHEKSDIEGISRQDLAHQNQQVLNTNPGGESAIEEIPHSDLQPKQHVWNPPPMFINTTPWKKYAAFISLATFDMAMNAVAGCAAATIGAQINHKHLTPQVLQLGALAGVTKAGITSFRELVLMSRINFVFRMLLLLMFSSFGICLVLTAEVCNIVLEETPKELLIAAVVAAIPLIFESVRDLEPKPDQEGNTDYISRPVLSIFLLVSNPLGGYVFARMAANQGKPRISLQSPLKDKLTPINQEY</sequence>
<keyword evidence="1" id="KW-0472">Membrane</keyword>
<accession>A0A9P7Y8L5</accession>